<feature type="compositionally biased region" description="Basic residues" evidence="1">
    <location>
        <begin position="251"/>
        <end position="264"/>
    </location>
</feature>
<dbReference type="EC" id="1.13.11.1" evidence="2"/>
<gene>
    <name evidence="2" type="ORF">AVDCRST_MAG54-434</name>
</gene>
<name>A0A6J4HAM3_9PSEU</name>
<accession>A0A6J4HAM3</accession>
<dbReference type="EMBL" id="CADCTH010000062">
    <property type="protein sequence ID" value="CAA9218109.1"/>
    <property type="molecule type" value="Genomic_DNA"/>
</dbReference>
<proteinExistence type="predicted"/>
<protein>
    <submittedName>
        <fullName evidence="2">Catechol 1,2-dioxygenase</fullName>
        <ecNumber evidence="2">1.13.11.1</ecNumber>
    </submittedName>
</protein>
<feature type="compositionally biased region" description="Basic residues" evidence="1">
    <location>
        <begin position="149"/>
        <end position="181"/>
    </location>
</feature>
<evidence type="ECO:0000313" key="2">
    <source>
        <dbReference type="EMBL" id="CAA9218109.1"/>
    </source>
</evidence>
<feature type="compositionally biased region" description="Basic and acidic residues" evidence="1">
    <location>
        <begin position="59"/>
        <end position="71"/>
    </location>
</feature>
<feature type="non-terminal residue" evidence="2">
    <location>
        <position position="295"/>
    </location>
</feature>
<feature type="compositionally biased region" description="Basic residues" evidence="1">
    <location>
        <begin position="88"/>
        <end position="98"/>
    </location>
</feature>
<organism evidence="2">
    <name type="scientific">uncultured Actinomycetospora sp</name>
    <dbReference type="NCBI Taxonomy" id="1135996"/>
    <lineage>
        <taxon>Bacteria</taxon>
        <taxon>Bacillati</taxon>
        <taxon>Actinomycetota</taxon>
        <taxon>Actinomycetes</taxon>
        <taxon>Pseudonocardiales</taxon>
        <taxon>Pseudonocardiaceae</taxon>
        <taxon>Actinomycetospora</taxon>
        <taxon>environmental samples</taxon>
    </lineage>
</organism>
<feature type="compositionally biased region" description="Basic residues" evidence="1">
    <location>
        <begin position="14"/>
        <end position="27"/>
    </location>
</feature>
<keyword evidence="2" id="KW-0223">Dioxygenase</keyword>
<evidence type="ECO:0000256" key="1">
    <source>
        <dbReference type="SAM" id="MobiDB-lite"/>
    </source>
</evidence>
<feature type="compositionally biased region" description="Basic residues" evidence="1">
    <location>
        <begin position="37"/>
        <end position="56"/>
    </location>
</feature>
<dbReference type="GO" id="GO:0018576">
    <property type="term" value="F:catechol 1,2-dioxygenase activity"/>
    <property type="evidence" value="ECO:0007669"/>
    <property type="project" value="UniProtKB-EC"/>
</dbReference>
<feature type="compositionally biased region" description="Basic and acidic residues" evidence="1">
    <location>
        <begin position="134"/>
        <end position="148"/>
    </location>
</feature>
<dbReference type="AlphaFoldDB" id="A0A6J4HAM3"/>
<keyword evidence="2" id="KW-0560">Oxidoreductase</keyword>
<feature type="non-terminal residue" evidence="2">
    <location>
        <position position="1"/>
    </location>
</feature>
<reference evidence="2" key="1">
    <citation type="submission" date="2020-02" db="EMBL/GenBank/DDBJ databases">
        <authorList>
            <person name="Meier V. D."/>
        </authorList>
    </citation>
    <scope>NUCLEOTIDE SEQUENCE</scope>
    <source>
        <strain evidence="2">AVDCRST_MAG54</strain>
    </source>
</reference>
<sequence>DQHPGPVRLPHIPVGRRHRRRARHRDRPLRCVEPARPRRRRGRPAARGHRRRRRARGPAFRDPRAAGDLRGVRRVQAVADRGVRHRRVAAVPRRLPRVRGREGRRGHPAGLGRHDPGPVLARRAGPPRLAGHPADARRRARHPDDPGRPGHRHRRHAAGRGHRRHLAHRRRRLVLRVRRGAAGREPARRGPLRRPGPLRDPHPQARALHDPARRADRADDPGRRVEPVASRPPPPARRRARAPHADLAAVLHRRPLPRQRRRLGRQAGADARPAAHRERGRGPRRPRLRAGAGDV</sequence>
<feature type="region of interest" description="Disordered" evidence="1">
    <location>
        <begin position="1"/>
        <end position="73"/>
    </location>
</feature>
<feature type="compositionally biased region" description="Basic and acidic residues" evidence="1">
    <location>
        <begin position="197"/>
        <end position="226"/>
    </location>
</feature>
<feature type="region of interest" description="Disordered" evidence="1">
    <location>
        <begin position="88"/>
        <end position="295"/>
    </location>
</feature>